<name>A0A840QTQ4_9BACI</name>
<dbReference type="EMBL" id="JACHHB010000015">
    <property type="protein sequence ID" value="MBB5174678.1"/>
    <property type="molecule type" value="Genomic_DNA"/>
</dbReference>
<feature type="domain" description="UspA" evidence="3">
    <location>
        <begin position="5"/>
        <end position="145"/>
    </location>
</feature>
<reference evidence="4 5" key="1">
    <citation type="submission" date="2020-08" db="EMBL/GenBank/DDBJ databases">
        <title>Genomic Encyclopedia of Type Strains, Phase IV (KMG-IV): sequencing the most valuable type-strain genomes for metagenomic binning, comparative biology and taxonomic classification.</title>
        <authorList>
            <person name="Goeker M."/>
        </authorList>
    </citation>
    <scope>NUCLEOTIDE SEQUENCE [LARGE SCALE GENOMIC DNA]</scope>
    <source>
        <strain evidence="4 5">DSM 24696</strain>
    </source>
</reference>
<keyword evidence="2" id="KW-0963">Cytoplasm</keyword>
<dbReference type="PRINTS" id="PR01438">
    <property type="entry name" value="UNVRSLSTRESS"/>
</dbReference>
<dbReference type="AlphaFoldDB" id="A0A840QTQ4"/>
<dbReference type="RefSeq" id="WP_184665086.1">
    <property type="nucleotide sequence ID" value="NZ_JACHHB010000015.1"/>
</dbReference>
<protein>
    <recommendedName>
        <fullName evidence="2">Universal stress protein</fullName>
    </recommendedName>
</protein>
<dbReference type="InterPro" id="IPR006015">
    <property type="entry name" value="Universal_stress_UspA"/>
</dbReference>
<dbReference type="PIRSF" id="PIRSF006276">
    <property type="entry name" value="UspA"/>
    <property type="match status" value="1"/>
</dbReference>
<gene>
    <name evidence="4" type="ORF">HNQ41_002895</name>
</gene>
<dbReference type="InterPro" id="IPR014729">
    <property type="entry name" value="Rossmann-like_a/b/a_fold"/>
</dbReference>
<evidence type="ECO:0000313" key="5">
    <source>
        <dbReference type="Proteomes" id="UP000551878"/>
    </source>
</evidence>
<comment type="caution">
    <text evidence="4">The sequence shown here is derived from an EMBL/GenBank/DDBJ whole genome shotgun (WGS) entry which is preliminary data.</text>
</comment>
<evidence type="ECO:0000313" key="4">
    <source>
        <dbReference type="EMBL" id="MBB5174678.1"/>
    </source>
</evidence>
<dbReference type="Pfam" id="PF00582">
    <property type="entry name" value="Usp"/>
    <property type="match status" value="1"/>
</dbReference>
<dbReference type="Proteomes" id="UP000551878">
    <property type="component" value="Unassembled WGS sequence"/>
</dbReference>
<keyword evidence="5" id="KW-1185">Reference proteome</keyword>
<dbReference type="InterPro" id="IPR006016">
    <property type="entry name" value="UspA"/>
</dbReference>
<accession>A0A840QTQ4</accession>
<sequence>MKRGYVHILVAYDGSKNARQAVKKAVGVAQEEKAKLTVANVMDTRRKYKGRSTKKSKDFKGKNRKEMREHIEYVLKRYDLTDVEYVIRIDEGNPKTKIAQDIAREVDADLIVCGKTGYGTFDRLVMGSISQHIVRHAKVDVLVVK</sequence>
<proteinExistence type="inferred from homology"/>
<comment type="subcellular location">
    <subcellularLocation>
        <location evidence="2">Cytoplasm</location>
    </subcellularLocation>
</comment>
<comment type="similarity">
    <text evidence="1 2">Belongs to the universal stress protein A family.</text>
</comment>
<dbReference type="PANTHER" id="PTHR46268:SF6">
    <property type="entry name" value="UNIVERSAL STRESS PROTEIN UP12"/>
    <property type="match status" value="1"/>
</dbReference>
<dbReference type="CDD" id="cd00293">
    <property type="entry name" value="USP-like"/>
    <property type="match status" value="1"/>
</dbReference>
<dbReference type="SUPFAM" id="SSF52402">
    <property type="entry name" value="Adenine nucleotide alpha hydrolases-like"/>
    <property type="match status" value="1"/>
</dbReference>
<evidence type="ECO:0000256" key="1">
    <source>
        <dbReference type="ARBA" id="ARBA00008791"/>
    </source>
</evidence>
<evidence type="ECO:0000256" key="2">
    <source>
        <dbReference type="PIRNR" id="PIRNR006276"/>
    </source>
</evidence>
<organism evidence="4 5">
    <name type="scientific">Texcoconibacillus texcoconensis</name>
    <dbReference type="NCBI Taxonomy" id="1095777"/>
    <lineage>
        <taxon>Bacteria</taxon>
        <taxon>Bacillati</taxon>
        <taxon>Bacillota</taxon>
        <taxon>Bacilli</taxon>
        <taxon>Bacillales</taxon>
        <taxon>Bacillaceae</taxon>
        <taxon>Texcoconibacillus</taxon>
    </lineage>
</organism>
<dbReference type="Gene3D" id="3.40.50.620">
    <property type="entry name" value="HUPs"/>
    <property type="match status" value="1"/>
</dbReference>
<evidence type="ECO:0000259" key="3">
    <source>
        <dbReference type="Pfam" id="PF00582"/>
    </source>
</evidence>
<dbReference type="PANTHER" id="PTHR46268">
    <property type="entry name" value="STRESS RESPONSE PROTEIN NHAX"/>
    <property type="match status" value="1"/>
</dbReference>
<dbReference type="GO" id="GO:0005737">
    <property type="term" value="C:cytoplasm"/>
    <property type="evidence" value="ECO:0007669"/>
    <property type="project" value="UniProtKB-SubCell"/>
</dbReference>